<evidence type="ECO:0000256" key="3">
    <source>
        <dbReference type="ARBA" id="ARBA00023163"/>
    </source>
</evidence>
<dbReference type="InterPro" id="IPR050204">
    <property type="entry name" value="AraC_XylS_family_regulators"/>
</dbReference>
<organism evidence="5 6">
    <name type="scientific">Verrucosispora sioxanthis</name>
    <dbReference type="NCBI Taxonomy" id="2499994"/>
    <lineage>
        <taxon>Bacteria</taxon>
        <taxon>Bacillati</taxon>
        <taxon>Actinomycetota</taxon>
        <taxon>Actinomycetes</taxon>
        <taxon>Micromonosporales</taxon>
        <taxon>Micromonosporaceae</taxon>
        <taxon>Micromonospora</taxon>
    </lineage>
</organism>
<comment type="caution">
    <text evidence="5">The sequence shown here is derived from an EMBL/GenBank/DDBJ whole genome shotgun (WGS) entry which is preliminary data.</text>
</comment>
<dbReference type="InterPro" id="IPR046532">
    <property type="entry name" value="DUF6597"/>
</dbReference>
<evidence type="ECO:0000256" key="1">
    <source>
        <dbReference type="ARBA" id="ARBA00023015"/>
    </source>
</evidence>
<dbReference type="AlphaFoldDB" id="A0A6M1KYM5"/>
<proteinExistence type="predicted"/>
<dbReference type="Gene3D" id="1.10.10.60">
    <property type="entry name" value="Homeodomain-like"/>
    <property type="match status" value="1"/>
</dbReference>
<dbReference type="GO" id="GO:0043565">
    <property type="term" value="F:sequence-specific DNA binding"/>
    <property type="evidence" value="ECO:0007669"/>
    <property type="project" value="InterPro"/>
</dbReference>
<accession>A0A6M1KYM5</accession>
<evidence type="ECO:0000259" key="4">
    <source>
        <dbReference type="PROSITE" id="PS01124"/>
    </source>
</evidence>
<keyword evidence="1" id="KW-0805">Transcription regulation</keyword>
<dbReference type="Proteomes" id="UP000478148">
    <property type="component" value="Unassembled WGS sequence"/>
</dbReference>
<dbReference type="InterPro" id="IPR018060">
    <property type="entry name" value="HTH_AraC"/>
</dbReference>
<feature type="domain" description="HTH araC/xylS-type" evidence="4">
    <location>
        <begin position="161"/>
        <end position="260"/>
    </location>
</feature>
<dbReference type="PANTHER" id="PTHR46796:SF15">
    <property type="entry name" value="BLL1074 PROTEIN"/>
    <property type="match status" value="1"/>
</dbReference>
<dbReference type="GO" id="GO:0003700">
    <property type="term" value="F:DNA-binding transcription factor activity"/>
    <property type="evidence" value="ECO:0007669"/>
    <property type="project" value="InterPro"/>
</dbReference>
<dbReference type="PROSITE" id="PS01124">
    <property type="entry name" value="HTH_ARAC_FAMILY_2"/>
    <property type="match status" value="1"/>
</dbReference>
<name>A0A6M1KYM5_9ACTN</name>
<dbReference type="RefSeq" id="WP_164446574.1">
    <property type="nucleotide sequence ID" value="NZ_SAIY01000002.1"/>
</dbReference>
<reference evidence="5 6" key="1">
    <citation type="submission" date="2020-02" db="EMBL/GenBank/DDBJ databases">
        <title>Draft Genome Sequence of Verrucosispora sp. Strain CWR15, Isolated from Gulf of Mexico Sponge.</title>
        <authorList>
            <person name="Kennedy S.J."/>
            <person name="Cella E."/>
            <person name="Azarian T."/>
            <person name="Baker B.J."/>
            <person name="Shaw L.N."/>
        </authorList>
    </citation>
    <scope>NUCLEOTIDE SEQUENCE [LARGE SCALE GENOMIC DNA]</scope>
    <source>
        <strain evidence="5 6">CWR15</strain>
    </source>
</reference>
<dbReference type="Pfam" id="PF12833">
    <property type="entry name" value="HTH_18"/>
    <property type="match status" value="1"/>
</dbReference>
<dbReference type="SMART" id="SM00342">
    <property type="entry name" value="HTH_ARAC"/>
    <property type="match status" value="1"/>
</dbReference>
<evidence type="ECO:0000313" key="6">
    <source>
        <dbReference type="Proteomes" id="UP000478148"/>
    </source>
</evidence>
<dbReference type="SUPFAM" id="SSF46689">
    <property type="entry name" value="Homeodomain-like"/>
    <property type="match status" value="1"/>
</dbReference>
<dbReference type="InterPro" id="IPR009057">
    <property type="entry name" value="Homeodomain-like_sf"/>
</dbReference>
<keyword evidence="3" id="KW-0804">Transcription</keyword>
<keyword evidence="2" id="KW-0238">DNA-binding</keyword>
<dbReference type="EMBL" id="SAIY01000002">
    <property type="protein sequence ID" value="NGM12692.1"/>
    <property type="molecule type" value="Genomic_DNA"/>
</dbReference>
<evidence type="ECO:0000313" key="5">
    <source>
        <dbReference type="EMBL" id="NGM12692.1"/>
    </source>
</evidence>
<sequence>MRQPRADDRGILDPARLRRRVRFRRHLPAVALRHWVEHYWLIDWDLTEPFEQRIVPHPAVNVVFQRDGDGPERAEVAGVGTELFSITLTGSGRVSGVQFRPGGFHPFWRRSVAELTGRRRPLVDRADLDVTPVCAGTDAERGQALDTLLTGWAPRPDPVNDEVMRLVETIRTDRNVRRVDEFAREHAVSVRRLQRLFLTHVGVGPKWVIRRYRLHEAIERATDGLDWAGLAAELGYSDQAHLVRDFTATTGVSPAAYAQSRR</sequence>
<protein>
    <submittedName>
        <fullName evidence="5">AraC family transcriptional regulator</fullName>
    </submittedName>
</protein>
<dbReference type="Pfam" id="PF20240">
    <property type="entry name" value="DUF6597"/>
    <property type="match status" value="1"/>
</dbReference>
<evidence type="ECO:0000256" key="2">
    <source>
        <dbReference type="ARBA" id="ARBA00023125"/>
    </source>
</evidence>
<gene>
    <name evidence="5" type="ORF">ENC19_08490</name>
</gene>
<dbReference type="PANTHER" id="PTHR46796">
    <property type="entry name" value="HTH-TYPE TRANSCRIPTIONAL ACTIVATOR RHAS-RELATED"/>
    <property type="match status" value="1"/>
</dbReference>
<keyword evidence="6" id="KW-1185">Reference proteome</keyword>